<evidence type="ECO:0000313" key="1">
    <source>
        <dbReference type="EMBL" id="GMF32695.1"/>
    </source>
</evidence>
<dbReference type="Proteomes" id="UP001165121">
    <property type="component" value="Unassembled WGS sequence"/>
</dbReference>
<reference evidence="1" key="1">
    <citation type="submission" date="2023-04" db="EMBL/GenBank/DDBJ databases">
        <title>Phytophthora fragariaefolia NBRC 109709.</title>
        <authorList>
            <person name="Ichikawa N."/>
            <person name="Sato H."/>
            <person name="Tonouchi N."/>
        </authorList>
    </citation>
    <scope>NUCLEOTIDE SEQUENCE</scope>
    <source>
        <strain evidence="1">NBRC 109709</strain>
    </source>
</reference>
<accession>A0A9W6X6R0</accession>
<gene>
    <name evidence="1" type="ORF">Pfra01_000785200</name>
</gene>
<dbReference type="PANTHER" id="PTHR43836">
    <property type="entry name" value="CATECHOL O-METHYLTRANSFERASE 1-RELATED"/>
    <property type="match status" value="1"/>
</dbReference>
<protein>
    <submittedName>
        <fullName evidence="1">Unnamed protein product</fullName>
    </submittedName>
</protein>
<dbReference type="InterPro" id="IPR029063">
    <property type="entry name" value="SAM-dependent_MTases_sf"/>
</dbReference>
<dbReference type="EMBL" id="BSXT01000706">
    <property type="protein sequence ID" value="GMF32695.1"/>
    <property type="molecule type" value="Genomic_DNA"/>
</dbReference>
<keyword evidence="2" id="KW-1185">Reference proteome</keyword>
<name>A0A9W6X6R0_9STRA</name>
<dbReference type="PANTHER" id="PTHR43836:SF2">
    <property type="entry name" value="CATECHOL O-METHYLTRANSFERASE 1-RELATED"/>
    <property type="match status" value="1"/>
</dbReference>
<dbReference type="Gene3D" id="3.40.50.150">
    <property type="entry name" value="Vaccinia Virus protein VP39"/>
    <property type="match status" value="1"/>
</dbReference>
<evidence type="ECO:0000313" key="2">
    <source>
        <dbReference type="Proteomes" id="UP001165121"/>
    </source>
</evidence>
<comment type="caution">
    <text evidence="1">The sequence shown here is derived from an EMBL/GenBank/DDBJ whole genome shotgun (WGS) entry which is preliminary data.</text>
</comment>
<proteinExistence type="predicted"/>
<organism evidence="1 2">
    <name type="scientific">Phytophthora fragariaefolia</name>
    <dbReference type="NCBI Taxonomy" id="1490495"/>
    <lineage>
        <taxon>Eukaryota</taxon>
        <taxon>Sar</taxon>
        <taxon>Stramenopiles</taxon>
        <taxon>Oomycota</taxon>
        <taxon>Peronosporomycetes</taxon>
        <taxon>Peronosporales</taxon>
        <taxon>Peronosporaceae</taxon>
        <taxon>Phytophthora</taxon>
    </lineage>
</organism>
<dbReference type="GO" id="GO:0008171">
    <property type="term" value="F:O-methyltransferase activity"/>
    <property type="evidence" value="ECO:0007669"/>
    <property type="project" value="TreeGrafter"/>
</dbReference>
<sequence length="82" mass="9045">MPLRVATTTPGPPGPDQLKMIGEKCLAFVRENATAADPKSIIEAIDTFGYEHHWMMNVGDIKGELVDQEIAKVKPKVRDQAK</sequence>
<dbReference type="OrthoDB" id="186626at2759"/>
<dbReference type="AlphaFoldDB" id="A0A9W6X6R0"/>